<dbReference type="AlphaFoldDB" id="A0A2Z6S7P3"/>
<reference evidence="1 2" key="1">
    <citation type="submission" date="2017-11" db="EMBL/GenBank/DDBJ databases">
        <title>The genome of Rhizophagus clarus HR1 reveals common genetic basis of auxotrophy among arbuscular mycorrhizal fungi.</title>
        <authorList>
            <person name="Kobayashi Y."/>
        </authorList>
    </citation>
    <scope>NUCLEOTIDE SEQUENCE [LARGE SCALE GENOMIC DNA]</scope>
    <source>
        <strain evidence="1 2">HR1</strain>
    </source>
</reference>
<comment type="caution">
    <text evidence="1">The sequence shown here is derived from an EMBL/GenBank/DDBJ whole genome shotgun (WGS) entry which is preliminary data.</text>
</comment>
<dbReference type="Proteomes" id="UP000247702">
    <property type="component" value="Unassembled WGS sequence"/>
</dbReference>
<accession>A0A2Z6S7P3</accession>
<evidence type="ECO:0000313" key="1">
    <source>
        <dbReference type="EMBL" id="GBC09043.1"/>
    </source>
</evidence>
<proteinExistence type="predicted"/>
<dbReference type="EMBL" id="BEXD01004268">
    <property type="protein sequence ID" value="GBC09043.1"/>
    <property type="molecule type" value="Genomic_DNA"/>
</dbReference>
<organism evidence="1 2">
    <name type="scientific">Rhizophagus clarus</name>
    <dbReference type="NCBI Taxonomy" id="94130"/>
    <lineage>
        <taxon>Eukaryota</taxon>
        <taxon>Fungi</taxon>
        <taxon>Fungi incertae sedis</taxon>
        <taxon>Mucoromycota</taxon>
        <taxon>Glomeromycotina</taxon>
        <taxon>Glomeromycetes</taxon>
        <taxon>Glomerales</taxon>
        <taxon>Glomeraceae</taxon>
        <taxon>Rhizophagus</taxon>
    </lineage>
</organism>
<gene>
    <name evidence="1" type="ORF">RclHR1_08580002</name>
</gene>
<keyword evidence="2" id="KW-1185">Reference proteome</keyword>
<name>A0A2Z6S7P3_9GLOM</name>
<sequence length="68" mass="7633">MTVSHLSSTSNDELKVIITEVFSARAAERMIKWLHLVSNGRIPDVLLQGTIYYQEDDEIDGIESLAPD</sequence>
<evidence type="ECO:0000313" key="2">
    <source>
        <dbReference type="Proteomes" id="UP000247702"/>
    </source>
</evidence>
<protein>
    <submittedName>
        <fullName evidence="1">Uncharacterized protein</fullName>
    </submittedName>
</protein>